<dbReference type="InterPro" id="IPR011856">
    <property type="entry name" value="tRNA_endonuc-like_dom_sf"/>
</dbReference>
<dbReference type="EMBL" id="JADJMS010000019">
    <property type="protein sequence ID" value="MBK7415290.1"/>
    <property type="molecule type" value="Genomic_DNA"/>
</dbReference>
<evidence type="ECO:0000313" key="2">
    <source>
        <dbReference type="Proteomes" id="UP000739411"/>
    </source>
</evidence>
<dbReference type="SUPFAM" id="SSF52980">
    <property type="entry name" value="Restriction endonuclease-like"/>
    <property type="match status" value="1"/>
</dbReference>
<organism evidence="1 2">
    <name type="scientific">Candidatus Dechloromonas phosphorivorans</name>
    <dbReference type="NCBI Taxonomy" id="2899244"/>
    <lineage>
        <taxon>Bacteria</taxon>
        <taxon>Pseudomonadati</taxon>
        <taxon>Pseudomonadota</taxon>
        <taxon>Betaproteobacteria</taxon>
        <taxon>Rhodocyclales</taxon>
        <taxon>Azonexaceae</taxon>
        <taxon>Dechloromonas</taxon>
    </lineage>
</organism>
<sequence>MERIRWAQQKEYSSTTISFDKKSTEDIQAISTFCQQLYDFSFVAKCLHNRQKNNLLLVLQTAPTIRDFFNGEWLEWYALMTCLQYAKERKKRFSCARNLKISLQNEESYELDVFMLVDGNTAICIECKTGEFRQNIDKYLTLRKRLGLSGKNFVMCVTGLGEEHAKGLTAMYELAFVSERELAAHLARLF</sequence>
<accession>A0A935K9N0</accession>
<reference evidence="1 2" key="1">
    <citation type="submission" date="2020-10" db="EMBL/GenBank/DDBJ databases">
        <title>Connecting structure to function with the recovery of over 1000 high-quality activated sludge metagenome-assembled genomes encoding full-length rRNA genes using long-read sequencing.</title>
        <authorList>
            <person name="Singleton C.M."/>
            <person name="Petriglieri F."/>
            <person name="Kristensen J.M."/>
            <person name="Kirkegaard R.H."/>
            <person name="Michaelsen T.Y."/>
            <person name="Andersen M.H."/>
            <person name="Karst S.M."/>
            <person name="Dueholm M.S."/>
            <person name="Nielsen P.H."/>
            <person name="Albertsen M."/>
        </authorList>
    </citation>
    <scope>NUCLEOTIDE SEQUENCE [LARGE SCALE GENOMIC DNA]</scope>
    <source>
        <strain evidence="1">EsbW_18-Q3-R4-48_BATAC.463</strain>
    </source>
</reference>
<name>A0A935K9N0_9RHOO</name>
<comment type="caution">
    <text evidence="1">The sequence shown here is derived from an EMBL/GenBank/DDBJ whole genome shotgun (WGS) entry which is preliminary data.</text>
</comment>
<proteinExistence type="predicted"/>
<dbReference type="Gene3D" id="3.40.1350.10">
    <property type="match status" value="1"/>
</dbReference>
<dbReference type="AlphaFoldDB" id="A0A935K9N0"/>
<gene>
    <name evidence="1" type="ORF">IPJ38_09495</name>
</gene>
<dbReference type="InterPro" id="IPR011335">
    <property type="entry name" value="Restrct_endonuc-II-like"/>
</dbReference>
<evidence type="ECO:0000313" key="1">
    <source>
        <dbReference type="EMBL" id="MBK7415290.1"/>
    </source>
</evidence>
<dbReference type="Proteomes" id="UP000739411">
    <property type="component" value="Unassembled WGS sequence"/>
</dbReference>
<dbReference type="GO" id="GO:0003676">
    <property type="term" value="F:nucleic acid binding"/>
    <property type="evidence" value="ECO:0007669"/>
    <property type="project" value="InterPro"/>
</dbReference>
<protein>
    <submittedName>
        <fullName evidence="1">Uncharacterized protein</fullName>
    </submittedName>
</protein>